<evidence type="ECO:0000313" key="2">
    <source>
        <dbReference type="EMBL" id="RRT59225.1"/>
    </source>
</evidence>
<gene>
    <name evidence="2" type="ORF">B296_00034987</name>
</gene>
<evidence type="ECO:0000313" key="3">
    <source>
        <dbReference type="Proteomes" id="UP000287651"/>
    </source>
</evidence>
<evidence type="ECO:0000256" key="1">
    <source>
        <dbReference type="SAM" id="MobiDB-lite"/>
    </source>
</evidence>
<feature type="region of interest" description="Disordered" evidence="1">
    <location>
        <begin position="1"/>
        <end position="42"/>
    </location>
</feature>
<dbReference type="AlphaFoldDB" id="A0A426Z5F8"/>
<proteinExistence type="predicted"/>
<name>A0A426Z5F8_ENSVE</name>
<protein>
    <submittedName>
        <fullName evidence="2">Uncharacterized protein</fullName>
    </submittedName>
</protein>
<dbReference type="Proteomes" id="UP000287651">
    <property type="component" value="Unassembled WGS sequence"/>
</dbReference>
<reference evidence="2 3" key="1">
    <citation type="journal article" date="2014" name="Agronomy (Basel)">
        <title>A Draft Genome Sequence for Ensete ventricosum, the Drought-Tolerant Tree Against Hunger.</title>
        <authorList>
            <person name="Harrison J."/>
            <person name="Moore K.A."/>
            <person name="Paszkiewicz K."/>
            <person name="Jones T."/>
            <person name="Grant M."/>
            <person name="Ambacheew D."/>
            <person name="Muzemil S."/>
            <person name="Studholme D.J."/>
        </authorList>
    </citation>
    <scope>NUCLEOTIDE SEQUENCE [LARGE SCALE GENOMIC DNA]</scope>
</reference>
<accession>A0A426Z5F8</accession>
<dbReference type="EMBL" id="AMZH03008315">
    <property type="protein sequence ID" value="RRT59225.1"/>
    <property type="molecule type" value="Genomic_DNA"/>
</dbReference>
<sequence length="307" mass="32158">MAASGRPFVGGLGCSRSPLAGSQAMVDRPYKGPGRGQPPLHVNSMHVAAPPPQVAPTFAANRCNKSGGVADQVAGTGGGSSKGKTEAAVLGYEELVSDKEDEELAAGGGGYVVVDKLPVVGDRKLAGAVAGDEGLDVGEGEAVESSLFSSSGSRPWRVPSVAPKKETDVDKDLGGDARLFLRASQRLRTPAETAERREIGKQCSRFFLSSLICPPAEAGGYSDEVLEDSCRKKMWRCCGYWRRAESTGDHPLLLEMTLAAGRRSRRAMAVSDGCGCKIVAETEVVRPAAAVSHKGSQWAVAYDALIP</sequence>
<comment type="caution">
    <text evidence="2">The sequence shown here is derived from an EMBL/GenBank/DDBJ whole genome shotgun (WGS) entry which is preliminary data.</text>
</comment>
<organism evidence="2 3">
    <name type="scientific">Ensete ventricosum</name>
    <name type="common">Abyssinian banana</name>
    <name type="synonym">Musa ensete</name>
    <dbReference type="NCBI Taxonomy" id="4639"/>
    <lineage>
        <taxon>Eukaryota</taxon>
        <taxon>Viridiplantae</taxon>
        <taxon>Streptophyta</taxon>
        <taxon>Embryophyta</taxon>
        <taxon>Tracheophyta</taxon>
        <taxon>Spermatophyta</taxon>
        <taxon>Magnoliopsida</taxon>
        <taxon>Liliopsida</taxon>
        <taxon>Zingiberales</taxon>
        <taxon>Musaceae</taxon>
        <taxon>Ensete</taxon>
    </lineage>
</organism>